<keyword evidence="1" id="KW-0732">Signal</keyword>
<evidence type="ECO:0000313" key="2">
    <source>
        <dbReference type="EMBL" id="MCD2518343.1"/>
    </source>
</evidence>
<dbReference type="Proteomes" id="UP001179361">
    <property type="component" value="Unassembled WGS sequence"/>
</dbReference>
<protein>
    <submittedName>
        <fullName evidence="2">Uncharacterized protein</fullName>
    </submittedName>
</protein>
<dbReference type="EMBL" id="JAJNOC010000006">
    <property type="protein sequence ID" value="MCD2518343.1"/>
    <property type="molecule type" value="Genomic_DNA"/>
</dbReference>
<dbReference type="RefSeq" id="WP_231059624.1">
    <property type="nucleotide sequence ID" value="NZ_JAJNOC010000006.1"/>
</dbReference>
<proteinExistence type="predicted"/>
<reference evidence="2" key="1">
    <citation type="submission" date="2021-11" db="EMBL/GenBank/DDBJ databases">
        <title>The complete genome of Massilia sp sp. G4R7.</title>
        <authorList>
            <person name="Liu L."/>
            <person name="Yue J."/>
            <person name="Yuan J."/>
            <person name="Yang F."/>
            <person name="Li L."/>
        </authorList>
    </citation>
    <scope>NUCLEOTIDE SEQUENCE</scope>
    <source>
        <strain evidence="2">G4R7</strain>
    </source>
</reference>
<feature type="chain" id="PRO_5047055138" evidence="1">
    <location>
        <begin position="20"/>
        <end position="179"/>
    </location>
</feature>
<keyword evidence="3" id="KW-1185">Reference proteome</keyword>
<gene>
    <name evidence="2" type="ORF">LQ564_18700</name>
</gene>
<evidence type="ECO:0000256" key="1">
    <source>
        <dbReference type="SAM" id="SignalP"/>
    </source>
</evidence>
<evidence type="ECO:0000313" key="3">
    <source>
        <dbReference type="Proteomes" id="UP001179361"/>
    </source>
</evidence>
<organism evidence="2 3">
    <name type="scientific">Massilia phyllostachyos</name>
    <dbReference type="NCBI Taxonomy" id="2898585"/>
    <lineage>
        <taxon>Bacteria</taxon>
        <taxon>Pseudomonadati</taxon>
        <taxon>Pseudomonadota</taxon>
        <taxon>Betaproteobacteria</taxon>
        <taxon>Burkholderiales</taxon>
        <taxon>Oxalobacteraceae</taxon>
        <taxon>Telluria group</taxon>
        <taxon>Massilia</taxon>
    </lineage>
</organism>
<sequence>MKKLVGFLVLAAAASAGNAAEQDAAYWTSSYAGPSAGALRCVAPAVPAVSEVSQRIRHVARSIKQWQNCHRGVLASLDPAQAAQHIPHDSLVRMSPDEREAAIRHVREVHTKLADAIQLEAVPVIAQHDTWFGNTLAYVAKQNGPSAGDLAAYRNAQIARQERAGEMRQRKQAAGQIVY</sequence>
<name>A0ABS8Q9X0_9BURK</name>
<comment type="caution">
    <text evidence="2">The sequence shown here is derived from an EMBL/GenBank/DDBJ whole genome shotgun (WGS) entry which is preliminary data.</text>
</comment>
<feature type="signal peptide" evidence="1">
    <location>
        <begin position="1"/>
        <end position="19"/>
    </location>
</feature>
<accession>A0ABS8Q9X0</accession>